<feature type="non-terminal residue" evidence="2">
    <location>
        <position position="183"/>
    </location>
</feature>
<dbReference type="PANTHER" id="PTHR31901">
    <property type="entry name" value="GH3 DOMAIN-CONTAINING PROTEIN"/>
    <property type="match status" value="1"/>
</dbReference>
<keyword evidence="1" id="KW-1133">Transmembrane helix</keyword>
<gene>
    <name evidence="2" type="ORF">BV898_19986</name>
</gene>
<accession>A0A9X6NT13</accession>
<dbReference type="GO" id="GO:0005737">
    <property type="term" value="C:cytoplasm"/>
    <property type="evidence" value="ECO:0007669"/>
    <property type="project" value="TreeGrafter"/>
</dbReference>
<comment type="caution">
    <text evidence="2">The sequence shown here is derived from an EMBL/GenBank/DDBJ whole genome shotgun (WGS) entry which is preliminary data.</text>
</comment>
<dbReference type="PANTHER" id="PTHR31901:SF9">
    <property type="entry name" value="GH3 DOMAIN-CONTAINING PROTEIN"/>
    <property type="match status" value="1"/>
</dbReference>
<dbReference type="EMBL" id="MTYJ01001041">
    <property type="protein sequence ID" value="OWA55599.1"/>
    <property type="molecule type" value="Genomic_DNA"/>
</dbReference>
<evidence type="ECO:0000313" key="3">
    <source>
        <dbReference type="Proteomes" id="UP000192578"/>
    </source>
</evidence>
<feature type="transmembrane region" description="Helical" evidence="1">
    <location>
        <begin position="6"/>
        <end position="26"/>
    </location>
</feature>
<keyword evidence="1" id="KW-0812">Transmembrane</keyword>
<evidence type="ECO:0000256" key="1">
    <source>
        <dbReference type="SAM" id="Phobius"/>
    </source>
</evidence>
<dbReference type="GO" id="GO:0016881">
    <property type="term" value="F:acid-amino acid ligase activity"/>
    <property type="evidence" value="ECO:0007669"/>
    <property type="project" value="TreeGrafter"/>
</dbReference>
<reference evidence="3" key="1">
    <citation type="submission" date="2017-01" db="EMBL/GenBank/DDBJ databases">
        <title>Comparative genomics of anhydrobiosis in the tardigrade Hypsibius dujardini.</title>
        <authorList>
            <person name="Yoshida Y."/>
            <person name="Koutsovoulos G."/>
            <person name="Laetsch D."/>
            <person name="Stevens L."/>
            <person name="Kumar S."/>
            <person name="Horikawa D."/>
            <person name="Ishino K."/>
            <person name="Komine S."/>
            <person name="Tomita M."/>
            <person name="Blaxter M."/>
            <person name="Arakawa K."/>
        </authorList>
    </citation>
    <scope>NUCLEOTIDE SEQUENCE [LARGE SCALE GENOMIC DNA]</scope>
    <source>
        <strain evidence="3">Z151</strain>
    </source>
</reference>
<proteinExistence type="predicted"/>
<dbReference type="OrthoDB" id="10261911at2759"/>
<evidence type="ECO:0008006" key="4">
    <source>
        <dbReference type="Google" id="ProtNLM"/>
    </source>
</evidence>
<protein>
    <recommendedName>
        <fullName evidence="4">GH3 domain-containing protein</fullName>
    </recommendedName>
</protein>
<keyword evidence="3" id="KW-1185">Reference proteome</keyword>
<dbReference type="Pfam" id="PF03321">
    <property type="entry name" value="GH3"/>
    <property type="match status" value="1"/>
</dbReference>
<evidence type="ECO:0000313" key="2">
    <source>
        <dbReference type="EMBL" id="OWA55599.1"/>
    </source>
</evidence>
<dbReference type="InterPro" id="IPR004993">
    <property type="entry name" value="GH3"/>
</dbReference>
<name>A0A9X6NT13_HYPEX</name>
<sequence>MTHNQYSSFAGALLILFALVLLDILSRDVSALHTWRSAADQYLALTVLGRLGCYCHGAMLKDTENLSNTQEELLKNFLSANAATEYGKRYEFARITSREDFVRVHPLTGYGDVEGYIERMVAGETEVLTKDQPKMFAVTSGTSGKTSVLPFLRKQQRIFFLRGITVMSYCMAKVFPESKMLRK</sequence>
<organism evidence="2 3">
    <name type="scientific">Hypsibius exemplaris</name>
    <name type="common">Freshwater tardigrade</name>
    <dbReference type="NCBI Taxonomy" id="2072580"/>
    <lineage>
        <taxon>Eukaryota</taxon>
        <taxon>Metazoa</taxon>
        <taxon>Ecdysozoa</taxon>
        <taxon>Tardigrada</taxon>
        <taxon>Eutardigrada</taxon>
        <taxon>Parachela</taxon>
        <taxon>Hypsibioidea</taxon>
        <taxon>Hypsibiidae</taxon>
        <taxon>Hypsibius</taxon>
    </lineage>
</organism>
<dbReference type="AlphaFoldDB" id="A0A9X6NT13"/>
<keyword evidence="1" id="KW-0472">Membrane</keyword>
<dbReference type="Proteomes" id="UP000192578">
    <property type="component" value="Unassembled WGS sequence"/>
</dbReference>